<dbReference type="EMBL" id="BMAU01021144">
    <property type="protein sequence ID" value="GFX92329.1"/>
    <property type="molecule type" value="Genomic_DNA"/>
</dbReference>
<keyword evidence="3" id="KW-1185">Reference proteome</keyword>
<evidence type="ECO:0000313" key="2">
    <source>
        <dbReference type="EMBL" id="GFX92329.1"/>
    </source>
</evidence>
<dbReference type="Pfam" id="PF20700">
    <property type="entry name" value="Mutator"/>
    <property type="match status" value="1"/>
</dbReference>
<dbReference type="AlphaFoldDB" id="A0A8X6RGX0"/>
<gene>
    <name evidence="2" type="primary">AVEN_144563_1</name>
    <name evidence="2" type="ORF">TNCV_1112561</name>
</gene>
<feature type="domain" description="Mutator-like transposase" evidence="1">
    <location>
        <begin position="102"/>
        <end position="365"/>
    </location>
</feature>
<dbReference type="PANTHER" id="PTHR33309">
    <property type="entry name" value="KERATIN, ULTRA HIGH-SULFUR MATRIX PROTEIN-LIKE"/>
    <property type="match status" value="1"/>
</dbReference>
<evidence type="ECO:0000313" key="3">
    <source>
        <dbReference type="Proteomes" id="UP000887159"/>
    </source>
</evidence>
<sequence>MPLRKRSVRALQMNEKRWCKAKVDCEVNKNSVFSNVRLEKLNTVVKKDTSAIGNYILVDFNQVNNLLRSAKCQYCEKQTLKLELGANYRKILYGDEYRSFSSTTYGKCARRLDNAYALASENIFAEIHREIKNVYENGAEITDLSVSFDGTWLTRGHTSLIGVGCVIDMLTGYVVDFEVMSKVCRHWSVAKNKLSQSSAEFSIWYEGHKSECDINHLGSSTSMEMEAALTLWKRSTSLVFRYITVLSDGDCKTFNYLCEKKVYGPDIVIKKEECINHVSKRLGTALRSTVKDCRAQGISLGGKAHGSLKEATIKKLTTYYQKTILRNKGDVNAMKTAIYATLLHSISTDAKPQHSKCPAGENSWCFYQSAIANGEKPNNHKLNVGTPINEKFLTKILPIYQRLASNELLERCIRCGTQNANESLHSMIWAKCPKEIFVNKRRVKRAVTEAVCEYNKGTVRTIVETQKALGVATGGSTKQLATILDCRKQKFRKRRQNASNKLALKLIKKAIHKKELLARRREGMTYGAGQF</sequence>
<dbReference type="InterPro" id="IPR049012">
    <property type="entry name" value="Mutator_transp_dom"/>
</dbReference>
<dbReference type="Proteomes" id="UP000887159">
    <property type="component" value="Unassembled WGS sequence"/>
</dbReference>
<name>A0A8X6RGX0_TRICX</name>
<protein>
    <recommendedName>
        <fullName evidence="1">Mutator-like transposase domain-containing protein</fullName>
    </recommendedName>
</protein>
<evidence type="ECO:0000259" key="1">
    <source>
        <dbReference type="Pfam" id="PF20700"/>
    </source>
</evidence>
<comment type="caution">
    <text evidence="2">The sequence shown here is derived from an EMBL/GenBank/DDBJ whole genome shotgun (WGS) entry which is preliminary data.</text>
</comment>
<reference evidence="2" key="1">
    <citation type="submission" date="2020-08" db="EMBL/GenBank/DDBJ databases">
        <title>Multicomponent nature underlies the extraordinary mechanical properties of spider dragline silk.</title>
        <authorList>
            <person name="Kono N."/>
            <person name="Nakamura H."/>
            <person name="Mori M."/>
            <person name="Yoshida Y."/>
            <person name="Ohtoshi R."/>
            <person name="Malay A.D."/>
            <person name="Moran D.A.P."/>
            <person name="Tomita M."/>
            <person name="Numata K."/>
            <person name="Arakawa K."/>
        </authorList>
    </citation>
    <scope>NUCLEOTIDE SEQUENCE</scope>
</reference>
<dbReference type="PANTHER" id="PTHR33309:SF3">
    <property type="entry name" value="CCHC-TYPE DOMAIN-CONTAINING PROTEIN"/>
    <property type="match status" value="1"/>
</dbReference>
<organism evidence="2 3">
    <name type="scientific">Trichonephila clavipes</name>
    <name type="common">Golden silk orbweaver</name>
    <name type="synonym">Nephila clavipes</name>
    <dbReference type="NCBI Taxonomy" id="2585209"/>
    <lineage>
        <taxon>Eukaryota</taxon>
        <taxon>Metazoa</taxon>
        <taxon>Ecdysozoa</taxon>
        <taxon>Arthropoda</taxon>
        <taxon>Chelicerata</taxon>
        <taxon>Arachnida</taxon>
        <taxon>Araneae</taxon>
        <taxon>Araneomorphae</taxon>
        <taxon>Entelegynae</taxon>
        <taxon>Araneoidea</taxon>
        <taxon>Nephilidae</taxon>
        <taxon>Trichonephila</taxon>
    </lineage>
</organism>
<proteinExistence type="predicted"/>
<accession>A0A8X6RGX0</accession>